<dbReference type="RefSeq" id="WP_208429732.1">
    <property type="nucleotide sequence ID" value="NZ_JAEPRJ010000001.1"/>
</dbReference>
<evidence type="ECO:0000256" key="1">
    <source>
        <dbReference type="SAM" id="Phobius"/>
    </source>
</evidence>
<dbReference type="PANTHER" id="PTHR36832:SF1">
    <property type="entry name" value="SLR1174 PROTEIN"/>
    <property type="match status" value="1"/>
</dbReference>
<dbReference type="InterPro" id="IPR010390">
    <property type="entry name" value="ABC-2_transporter-like"/>
</dbReference>
<name>A0ABS1J2C9_9FIRM</name>
<keyword evidence="1" id="KW-0812">Transmembrane</keyword>
<keyword evidence="1" id="KW-0472">Membrane</keyword>
<protein>
    <submittedName>
        <fullName evidence="2">ABC-2 family transporter protein</fullName>
    </submittedName>
</protein>
<sequence>MSLTLNFKKYLSVMAISIKASSAYKIKLFFYALTGITQFISCYYLWSTLYSGKAMYNGFTGEGILTYFVISFFIQSFIPRWITMEIGWGVKRGEIINVFLRPVGFRTYFILYAFGDVVLTFIFMGLPIIVFTWFGTSLLPCGNVMLFAFSLIISYGIAFNLFYLVGLISFINTNIWGIFLTFDLVNLFLSGALLPIRFMPEWLVLLIRVLPFRYVVDFPISIWITGKADMYELLIQIIWLVTLSILTKCIYRQAVSKLDIFGG</sequence>
<reference evidence="2 3" key="1">
    <citation type="submission" date="2021-01" db="EMBL/GenBank/DDBJ databases">
        <title>Isolation and description of Catonella massiliensis sp. nov., a novel Catonella species, isolated from a stable periodontitis subject.</title>
        <authorList>
            <person name="Antezack A."/>
            <person name="Boxberger M."/>
            <person name="La Scola B."/>
            <person name="Monnet-Corti V."/>
        </authorList>
    </citation>
    <scope>NUCLEOTIDE SEQUENCE [LARGE SCALE GENOMIC DNA]</scope>
    <source>
        <strain evidence="2 3">Marseille-Q4567</strain>
    </source>
</reference>
<dbReference type="EMBL" id="JAEPRJ010000001">
    <property type="protein sequence ID" value="MBK5898302.1"/>
    <property type="molecule type" value="Genomic_DNA"/>
</dbReference>
<gene>
    <name evidence="2" type="ORF">JJN12_11010</name>
</gene>
<feature type="transmembrane region" description="Helical" evidence="1">
    <location>
        <begin position="28"/>
        <end position="46"/>
    </location>
</feature>
<proteinExistence type="predicted"/>
<evidence type="ECO:0000313" key="3">
    <source>
        <dbReference type="Proteomes" id="UP000604730"/>
    </source>
</evidence>
<comment type="caution">
    <text evidence="2">The sequence shown here is derived from an EMBL/GenBank/DDBJ whole genome shotgun (WGS) entry which is preliminary data.</text>
</comment>
<feature type="transmembrane region" description="Helical" evidence="1">
    <location>
        <begin position="233"/>
        <end position="251"/>
    </location>
</feature>
<keyword evidence="3" id="KW-1185">Reference proteome</keyword>
<dbReference type="Proteomes" id="UP000604730">
    <property type="component" value="Unassembled WGS sequence"/>
</dbReference>
<keyword evidence="1" id="KW-1133">Transmembrane helix</keyword>
<dbReference type="Pfam" id="PF06182">
    <property type="entry name" value="ABC2_membrane_6"/>
    <property type="match status" value="1"/>
</dbReference>
<feature type="transmembrane region" description="Helical" evidence="1">
    <location>
        <begin position="66"/>
        <end position="88"/>
    </location>
</feature>
<feature type="transmembrane region" description="Helical" evidence="1">
    <location>
        <begin position="146"/>
        <end position="168"/>
    </location>
</feature>
<accession>A0ABS1J2C9</accession>
<dbReference type="PANTHER" id="PTHR36832">
    <property type="entry name" value="SLR1174 PROTEIN-RELATED"/>
    <property type="match status" value="1"/>
</dbReference>
<evidence type="ECO:0000313" key="2">
    <source>
        <dbReference type="EMBL" id="MBK5898302.1"/>
    </source>
</evidence>
<feature type="transmembrane region" description="Helical" evidence="1">
    <location>
        <begin position="175"/>
        <end position="196"/>
    </location>
</feature>
<organism evidence="2 3">
    <name type="scientific">Catonella massiliensis</name>
    <dbReference type="NCBI Taxonomy" id="2799636"/>
    <lineage>
        <taxon>Bacteria</taxon>
        <taxon>Bacillati</taxon>
        <taxon>Bacillota</taxon>
        <taxon>Clostridia</taxon>
        <taxon>Lachnospirales</taxon>
        <taxon>Lachnospiraceae</taxon>
        <taxon>Catonella</taxon>
    </lineage>
</organism>
<feature type="transmembrane region" description="Helical" evidence="1">
    <location>
        <begin position="109"/>
        <end position="134"/>
    </location>
</feature>